<accession>A0A7K0DCV2</accession>
<keyword evidence="2" id="KW-1185">Reference proteome</keyword>
<dbReference type="EMBL" id="WEGK01000020">
    <property type="protein sequence ID" value="MQY23498.1"/>
    <property type="molecule type" value="Genomic_DNA"/>
</dbReference>
<organism evidence="1 2">
    <name type="scientific">Nocardia macrotermitis</name>
    <dbReference type="NCBI Taxonomy" id="2585198"/>
    <lineage>
        <taxon>Bacteria</taxon>
        <taxon>Bacillati</taxon>
        <taxon>Actinomycetota</taxon>
        <taxon>Actinomycetes</taxon>
        <taxon>Mycobacteriales</taxon>
        <taxon>Nocardiaceae</taxon>
        <taxon>Nocardia</taxon>
    </lineage>
</organism>
<dbReference type="PROSITE" id="PS51257">
    <property type="entry name" value="PROKAR_LIPOPROTEIN"/>
    <property type="match status" value="1"/>
</dbReference>
<gene>
    <name evidence="1" type="ORF">NRB20_66280</name>
</gene>
<dbReference type="Proteomes" id="UP000438448">
    <property type="component" value="Unassembled WGS sequence"/>
</dbReference>
<evidence type="ECO:0000313" key="2">
    <source>
        <dbReference type="Proteomes" id="UP000438448"/>
    </source>
</evidence>
<protein>
    <submittedName>
        <fullName evidence="1">Uncharacterized protein</fullName>
    </submittedName>
</protein>
<comment type="caution">
    <text evidence="1">The sequence shown here is derived from an EMBL/GenBank/DDBJ whole genome shotgun (WGS) entry which is preliminary data.</text>
</comment>
<evidence type="ECO:0000313" key="1">
    <source>
        <dbReference type="EMBL" id="MQY23498.1"/>
    </source>
</evidence>
<sequence length="36" mass="3735">MDVSERALLWSLSMENADGVKAAIGTGSVGYGCSRC</sequence>
<name>A0A7K0DCV2_9NOCA</name>
<reference evidence="1 2" key="1">
    <citation type="submission" date="2019-10" db="EMBL/GenBank/DDBJ databases">
        <title>Nocardia macrotermitis sp. nov. and Nocardia aurantia sp. nov., isolated from the gut of fungus growing-termite Macrotermes natalensis.</title>
        <authorList>
            <person name="Benndorf R."/>
            <person name="Schwitalla J."/>
            <person name="Martin K."/>
            <person name="De Beer W."/>
            <person name="Kaster A.-K."/>
            <person name="Vollmers J."/>
            <person name="Poulsen M."/>
            <person name="Beemelmanns C."/>
        </authorList>
    </citation>
    <scope>NUCLEOTIDE SEQUENCE [LARGE SCALE GENOMIC DNA]</scope>
    <source>
        <strain evidence="1 2">RB20</strain>
    </source>
</reference>
<dbReference type="AlphaFoldDB" id="A0A7K0DCV2"/>
<proteinExistence type="predicted"/>